<evidence type="ECO:0000313" key="2">
    <source>
        <dbReference type="Proteomes" id="UP000479710"/>
    </source>
</evidence>
<gene>
    <name evidence="1" type="ORF">E2562_028848</name>
</gene>
<reference evidence="1 2" key="1">
    <citation type="submission" date="2019-11" db="EMBL/GenBank/DDBJ databases">
        <title>Whole genome sequence of Oryza granulata.</title>
        <authorList>
            <person name="Li W."/>
        </authorList>
    </citation>
    <scope>NUCLEOTIDE SEQUENCE [LARGE SCALE GENOMIC DNA]</scope>
    <source>
        <strain evidence="2">cv. Menghai</strain>
        <tissue evidence="1">Leaf</tissue>
    </source>
</reference>
<name>A0A6G1FD73_9ORYZ</name>
<comment type="caution">
    <text evidence="1">The sequence shown here is derived from an EMBL/GenBank/DDBJ whole genome shotgun (WGS) entry which is preliminary data.</text>
</comment>
<sequence length="98" mass="11309">MWLPATSGQCEAHCALPWGPLHQEPARGQGLRRVLMPEDAERRRRRWEKRRALVWKPSGTAYYGYNTLLLTAEEATPGYVDPTTFKLVINARWSGTRR</sequence>
<organism evidence="1 2">
    <name type="scientific">Oryza meyeriana var. granulata</name>
    <dbReference type="NCBI Taxonomy" id="110450"/>
    <lineage>
        <taxon>Eukaryota</taxon>
        <taxon>Viridiplantae</taxon>
        <taxon>Streptophyta</taxon>
        <taxon>Embryophyta</taxon>
        <taxon>Tracheophyta</taxon>
        <taxon>Spermatophyta</taxon>
        <taxon>Magnoliopsida</taxon>
        <taxon>Liliopsida</taxon>
        <taxon>Poales</taxon>
        <taxon>Poaceae</taxon>
        <taxon>BOP clade</taxon>
        <taxon>Oryzoideae</taxon>
        <taxon>Oryzeae</taxon>
        <taxon>Oryzinae</taxon>
        <taxon>Oryza</taxon>
        <taxon>Oryza meyeriana</taxon>
    </lineage>
</organism>
<protein>
    <submittedName>
        <fullName evidence="1">Uncharacterized protein</fullName>
    </submittedName>
</protein>
<dbReference type="Proteomes" id="UP000479710">
    <property type="component" value="Unassembled WGS sequence"/>
</dbReference>
<accession>A0A6G1FD73</accession>
<proteinExistence type="predicted"/>
<dbReference type="AlphaFoldDB" id="A0A6G1FD73"/>
<dbReference type="EMBL" id="SPHZ02000001">
    <property type="protein sequence ID" value="KAF0934844.1"/>
    <property type="molecule type" value="Genomic_DNA"/>
</dbReference>
<keyword evidence="2" id="KW-1185">Reference proteome</keyword>
<evidence type="ECO:0000313" key="1">
    <source>
        <dbReference type="EMBL" id="KAF0934844.1"/>
    </source>
</evidence>